<dbReference type="InterPro" id="IPR035412">
    <property type="entry name" value="Terminase_L_N"/>
</dbReference>
<evidence type="ECO:0000259" key="1">
    <source>
        <dbReference type="Pfam" id="PF04466"/>
    </source>
</evidence>
<accession>A0A6M3J184</accession>
<dbReference type="PANTHER" id="PTHR39184:SF1">
    <property type="entry name" value="PBSX PHAGE TERMINASE LARGE SUBUNIT"/>
    <property type="match status" value="1"/>
</dbReference>
<dbReference type="InterPro" id="IPR027417">
    <property type="entry name" value="P-loop_NTPase"/>
</dbReference>
<feature type="domain" description="Phage terminase large subunit C-terminal" evidence="2">
    <location>
        <begin position="152"/>
        <end position="284"/>
    </location>
</feature>
<proteinExistence type="predicted"/>
<name>A0A6M3J184_9ZZZZ</name>
<dbReference type="Gene3D" id="3.30.420.280">
    <property type="match status" value="1"/>
</dbReference>
<evidence type="ECO:0000313" key="3">
    <source>
        <dbReference type="EMBL" id="QJA63095.1"/>
    </source>
</evidence>
<dbReference type="Gene3D" id="3.40.50.300">
    <property type="entry name" value="P-loop containing nucleotide triphosphate hydrolases"/>
    <property type="match status" value="1"/>
</dbReference>
<organism evidence="3">
    <name type="scientific">viral metagenome</name>
    <dbReference type="NCBI Taxonomy" id="1070528"/>
    <lineage>
        <taxon>unclassified sequences</taxon>
        <taxon>metagenomes</taxon>
        <taxon>organismal metagenomes</taxon>
    </lineage>
</organism>
<dbReference type="InterPro" id="IPR035413">
    <property type="entry name" value="Terminase_L_C"/>
</dbReference>
<gene>
    <name evidence="4" type="ORF">MM415A01354_0002</name>
    <name evidence="3" type="ORF">MM415B00651_0010</name>
</gene>
<feature type="domain" description="Phage terminase large subunit N-terminal" evidence="1">
    <location>
        <begin position="5"/>
        <end position="122"/>
    </location>
</feature>
<dbReference type="Pfam" id="PF17288">
    <property type="entry name" value="Terminase_3C"/>
    <property type="match status" value="1"/>
</dbReference>
<dbReference type="EMBL" id="MT142268">
    <property type="protein sequence ID" value="QJA77181.1"/>
    <property type="molecule type" value="Genomic_DNA"/>
</dbReference>
<sequence length="311" mass="36161">MLQIHFGDNLLDFFSLDDPTKIQSADYNYLWMEEAMEFSWEDFVTFRLRMRTPREEGERNQIYMSLNPTDANSWIAQRLPQEAEIIHSTYHDNPYLDSEYIRIIEDLQKEDPNFYRIYALGEWGRLENLIYTKYDKVDELPQEVTAWGYGLDFGYVNPTSLVKVAISGGKLYLQEVLYKSKVTNADLVEYLSHQPRGDIWADSAEPARIEEICRAGYVCYPGSKDVKYGIDLMKRQHLNITADSPDIIKEIRGYQRKKDKNGTILEEPVKFNDHAMDAARYALAGLTERYGLATAGTAFNKSQIHSFRARR</sequence>
<dbReference type="AlphaFoldDB" id="A0A6M3J184"/>
<protein>
    <submittedName>
        <fullName evidence="3">Putative terminase</fullName>
    </submittedName>
</protein>
<evidence type="ECO:0000313" key="4">
    <source>
        <dbReference type="EMBL" id="QJA77181.1"/>
    </source>
</evidence>
<evidence type="ECO:0000259" key="2">
    <source>
        <dbReference type="Pfam" id="PF17288"/>
    </source>
</evidence>
<dbReference type="InterPro" id="IPR052380">
    <property type="entry name" value="Viral_DNA_packaging_terminase"/>
</dbReference>
<dbReference type="EMBL" id="MT141490">
    <property type="protein sequence ID" value="QJA63095.1"/>
    <property type="molecule type" value="Genomic_DNA"/>
</dbReference>
<dbReference type="PANTHER" id="PTHR39184">
    <property type="match status" value="1"/>
</dbReference>
<dbReference type="Pfam" id="PF04466">
    <property type="entry name" value="Terminase_3"/>
    <property type="match status" value="1"/>
</dbReference>
<reference evidence="3" key="1">
    <citation type="submission" date="2020-03" db="EMBL/GenBank/DDBJ databases">
        <title>The deep terrestrial virosphere.</title>
        <authorList>
            <person name="Holmfeldt K."/>
            <person name="Nilsson E."/>
            <person name="Simone D."/>
            <person name="Lopez-Fernandez M."/>
            <person name="Wu X."/>
            <person name="de Brujin I."/>
            <person name="Lundin D."/>
            <person name="Andersson A."/>
            <person name="Bertilsson S."/>
            <person name="Dopson M."/>
        </authorList>
    </citation>
    <scope>NUCLEOTIDE SEQUENCE</scope>
    <source>
        <strain evidence="4">MM415A01354</strain>
        <strain evidence="3">MM415B00651</strain>
    </source>
</reference>